<accession>A0ACA9MK15</accession>
<comment type="caution">
    <text evidence="1">The sequence shown here is derived from an EMBL/GenBank/DDBJ whole genome shotgun (WGS) entry which is preliminary data.</text>
</comment>
<evidence type="ECO:0000313" key="2">
    <source>
        <dbReference type="Proteomes" id="UP000789860"/>
    </source>
</evidence>
<reference evidence="1" key="1">
    <citation type="submission" date="2021-06" db="EMBL/GenBank/DDBJ databases">
        <authorList>
            <person name="Kallberg Y."/>
            <person name="Tangrot J."/>
            <person name="Rosling A."/>
        </authorList>
    </citation>
    <scope>NUCLEOTIDE SEQUENCE</scope>
    <source>
        <strain evidence="1">AU212A</strain>
    </source>
</reference>
<name>A0ACA9MK15_9GLOM</name>
<organism evidence="1 2">
    <name type="scientific">Scutellospora calospora</name>
    <dbReference type="NCBI Taxonomy" id="85575"/>
    <lineage>
        <taxon>Eukaryota</taxon>
        <taxon>Fungi</taxon>
        <taxon>Fungi incertae sedis</taxon>
        <taxon>Mucoromycota</taxon>
        <taxon>Glomeromycotina</taxon>
        <taxon>Glomeromycetes</taxon>
        <taxon>Diversisporales</taxon>
        <taxon>Gigasporaceae</taxon>
        <taxon>Scutellospora</taxon>
    </lineage>
</organism>
<keyword evidence="2" id="KW-1185">Reference proteome</keyword>
<gene>
    <name evidence="1" type="ORF">SCALOS_LOCUS6280</name>
</gene>
<dbReference type="Proteomes" id="UP000789860">
    <property type="component" value="Unassembled WGS sequence"/>
</dbReference>
<protein>
    <submittedName>
        <fullName evidence="1">8005_t:CDS:1</fullName>
    </submittedName>
</protein>
<sequence>VNAIPIPHKLLKRTTEFMQCRQSPTPPLLSVVISPDPVVPGNTETFTASGTLDIDIPDGTDLIAFFGDPSSNKIIGDIYKAPICDNNGCPKAGIQFTKTLDYLDVPELPNQYDIVVGVVKKSDVLACAVAPNVTLTSVTFYKSS</sequence>
<proteinExistence type="predicted"/>
<feature type="non-terminal residue" evidence="1">
    <location>
        <position position="1"/>
    </location>
</feature>
<dbReference type="EMBL" id="CAJVPM010011674">
    <property type="protein sequence ID" value="CAG8583008.1"/>
    <property type="molecule type" value="Genomic_DNA"/>
</dbReference>
<evidence type="ECO:0000313" key="1">
    <source>
        <dbReference type="EMBL" id="CAG8583008.1"/>
    </source>
</evidence>